<dbReference type="RefSeq" id="WP_117230842.1">
    <property type="nucleotide sequence ID" value="NZ_CP061725.1"/>
</dbReference>
<feature type="transmembrane region" description="Helical" evidence="6">
    <location>
        <begin position="454"/>
        <end position="473"/>
    </location>
</feature>
<dbReference type="EMBL" id="QVFU01000055">
    <property type="protein sequence ID" value="RFS43528.1"/>
    <property type="molecule type" value="Genomic_DNA"/>
</dbReference>
<evidence type="ECO:0000256" key="6">
    <source>
        <dbReference type="SAM" id="Phobius"/>
    </source>
</evidence>
<keyword evidence="4 6" id="KW-0472">Membrane</keyword>
<feature type="transmembrane region" description="Helical" evidence="6">
    <location>
        <begin position="245"/>
        <end position="265"/>
    </location>
</feature>
<comment type="subcellular location">
    <subcellularLocation>
        <location evidence="1">Membrane</location>
        <topology evidence="1">Multi-pass membrane protein</topology>
    </subcellularLocation>
</comment>
<organism evidence="7 8">
    <name type="scientific">Micromonospora craniellae</name>
    <dbReference type="NCBI Taxonomy" id="2294034"/>
    <lineage>
        <taxon>Bacteria</taxon>
        <taxon>Bacillati</taxon>
        <taxon>Actinomycetota</taxon>
        <taxon>Actinomycetes</taxon>
        <taxon>Micromonosporales</taxon>
        <taxon>Micromonosporaceae</taxon>
        <taxon>Micromonospora</taxon>
    </lineage>
</organism>
<dbReference type="Proteomes" id="UP000262621">
    <property type="component" value="Unassembled WGS sequence"/>
</dbReference>
<keyword evidence="3 6" id="KW-1133">Transmembrane helix</keyword>
<feature type="transmembrane region" description="Helical" evidence="6">
    <location>
        <begin position="416"/>
        <end position="434"/>
    </location>
</feature>
<comment type="caution">
    <text evidence="7">The sequence shown here is derived from an EMBL/GenBank/DDBJ whole genome shotgun (WGS) entry which is preliminary data.</text>
</comment>
<gene>
    <name evidence="7" type="ORF">D0Q02_27240</name>
</gene>
<dbReference type="Gene3D" id="1.10.3720.10">
    <property type="entry name" value="MetI-like"/>
    <property type="match status" value="1"/>
</dbReference>
<evidence type="ECO:0000256" key="4">
    <source>
        <dbReference type="ARBA" id="ARBA00023136"/>
    </source>
</evidence>
<feature type="transmembrane region" description="Helical" evidence="6">
    <location>
        <begin position="378"/>
        <end position="404"/>
    </location>
</feature>
<evidence type="ECO:0000256" key="2">
    <source>
        <dbReference type="ARBA" id="ARBA00022692"/>
    </source>
</evidence>
<dbReference type="AlphaFoldDB" id="A0A372FS46"/>
<protein>
    <submittedName>
        <fullName evidence="7">Sugar ABC transporter permease</fullName>
    </submittedName>
</protein>
<feature type="transmembrane region" description="Helical" evidence="6">
    <location>
        <begin position="190"/>
        <end position="216"/>
    </location>
</feature>
<keyword evidence="8" id="KW-1185">Reference proteome</keyword>
<proteinExistence type="predicted"/>
<evidence type="ECO:0000313" key="8">
    <source>
        <dbReference type="Proteomes" id="UP000262621"/>
    </source>
</evidence>
<dbReference type="InterPro" id="IPR035906">
    <property type="entry name" value="MetI-like_sf"/>
</dbReference>
<feature type="transmembrane region" description="Helical" evidence="6">
    <location>
        <begin position="485"/>
        <end position="505"/>
    </location>
</feature>
<feature type="transmembrane region" description="Helical" evidence="6">
    <location>
        <begin position="82"/>
        <end position="104"/>
    </location>
</feature>
<sequence>MTSPVLSVTTPSTRLGTGARVGIGLVLLLPAFLALLWSYLLPTGLAISRSTTRDNLLGPPTDVGAEHYRQRFEQGVVGEYRMTLLVALVPLVLALVVAPLLALLADQAGRRSRLAARALLAVPVAGYAPVALILAWRLDRIEPGQALDRPYATLVELTAVGSAGLVVAVATTAFLATLRGRRRPADALPAAATVAGLLVLGIVAATLQSFVAPLLAASNRAPFPLTTIVVQSLARMDVGRGSADAVLLLAVLAVLGLAATTLLLVTRARIELADTPARYPITSAPAATAAPAWPASDASTPPHSTAALAWPASTPPDAATSGDSGPTSEGSGPARIGLAVAGLVAVGLMLWVAWPWLSRSFRFTSDLGPASTTGLPELLIWTWLPTLVTTIVTIGVAVAGGFAIGGLRPLGRFSELLLLPFAPWLFVGTGPLAIESYLRTRDLDQVNTFLGVMPPGWVSIPALFLFTLLFRGLEPGWRAGGGFGGTMLAPAAPMVLLAGLVTWLVSSGQLLWPWIVGQTPGTRTAPVEAMAQGTTGRISADELALGAVLPLPLLLLFLVALVALQMRYLDRLAIRVGRAPERAEHP</sequence>
<feature type="transmembrane region" description="Helical" evidence="6">
    <location>
        <begin position="543"/>
        <end position="564"/>
    </location>
</feature>
<keyword evidence="2 6" id="KW-0812">Transmembrane</keyword>
<reference evidence="7 8" key="1">
    <citation type="submission" date="2018-08" db="EMBL/GenBank/DDBJ databases">
        <title>Verrucosispora craniellae sp. nov., isolated from a marine sponge in the South China Sea.</title>
        <authorList>
            <person name="Li L."/>
            <person name="Lin H.W."/>
        </authorList>
    </citation>
    <scope>NUCLEOTIDE SEQUENCE [LARGE SCALE GENOMIC DNA]</scope>
    <source>
        <strain evidence="7 8">LHW63014</strain>
    </source>
</reference>
<dbReference type="OrthoDB" id="3539781at2"/>
<dbReference type="GO" id="GO:0016020">
    <property type="term" value="C:membrane"/>
    <property type="evidence" value="ECO:0007669"/>
    <property type="project" value="UniProtKB-SubCell"/>
</dbReference>
<evidence type="ECO:0000313" key="7">
    <source>
        <dbReference type="EMBL" id="RFS43528.1"/>
    </source>
</evidence>
<accession>A0A372FS46</accession>
<name>A0A372FS46_9ACTN</name>
<feature type="compositionally biased region" description="Low complexity" evidence="5">
    <location>
        <begin position="292"/>
        <end position="302"/>
    </location>
</feature>
<feature type="region of interest" description="Disordered" evidence="5">
    <location>
        <begin position="292"/>
        <end position="331"/>
    </location>
</feature>
<evidence type="ECO:0000256" key="1">
    <source>
        <dbReference type="ARBA" id="ARBA00004141"/>
    </source>
</evidence>
<evidence type="ECO:0000256" key="5">
    <source>
        <dbReference type="SAM" id="MobiDB-lite"/>
    </source>
</evidence>
<dbReference type="SUPFAM" id="SSF161098">
    <property type="entry name" value="MetI-like"/>
    <property type="match status" value="1"/>
</dbReference>
<feature type="transmembrane region" description="Helical" evidence="6">
    <location>
        <begin position="21"/>
        <end position="40"/>
    </location>
</feature>
<feature type="transmembrane region" description="Helical" evidence="6">
    <location>
        <begin position="157"/>
        <end position="178"/>
    </location>
</feature>
<feature type="transmembrane region" description="Helical" evidence="6">
    <location>
        <begin position="116"/>
        <end position="137"/>
    </location>
</feature>
<evidence type="ECO:0000256" key="3">
    <source>
        <dbReference type="ARBA" id="ARBA00022989"/>
    </source>
</evidence>
<feature type="transmembrane region" description="Helical" evidence="6">
    <location>
        <begin position="336"/>
        <end position="358"/>
    </location>
</feature>
<feature type="compositionally biased region" description="Polar residues" evidence="5">
    <location>
        <begin position="321"/>
        <end position="330"/>
    </location>
</feature>